<dbReference type="InterPro" id="IPR052162">
    <property type="entry name" value="Sensor_kinase/Photoreceptor"/>
</dbReference>
<dbReference type="Gene3D" id="3.30.450.20">
    <property type="entry name" value="PAS domain"/>
    <property type="match status" value="4"/>
</dbReference>
<dbReference type="SUPFAM" id="SSF55785">
    <property type="entry name" value="PYP-like sensor domain (PAS domain)"/>
    <property type="match status" value="4"/>
</dbReference>
<dbReference type="InterPro" id="IPR003594">
    <property type="entry name" value="HATPase_dom"/>
</dbReference>
<feature type="compositionally biased region" description="Basic and acidic residues" evidence="6">
    <location>
        <begin position="812"/>
        <end position="821"/>
    </location>
</feature>
<dbReference type="Pfam" id="PF02518">
    <property type="entry name" value="HATPase_c"/>
    <property type="match status" value="1"/>
</dbReference>
<feature type="compositionally biased region" description="Low complexity" evidence="6">
    <location>
        <begin position="917"/>
        <end position="929"/>
    </location>
</feature>
<dbReference type="InterPro" id="IPR000700">
    <property type="entry name" value="PAS-assoc_C"/>
</dbReference>
<protein>
    <recommendedName>
        <fullName evidence="2">histidine kinase</fullName>
        <ecNumber evidence="2">2.7.13.3</ecNumber>
    </recommendedName>
</protein>
<dbReference type="Pfam" id="PF00989">
    <property type="entry name" value="PAS"/>
    <property type="match status" value="1"/>
</dbReference>
<evidence type="ECO:0000256" key="5">
    <source>
        <dbReference type="ARBA" id="ARBA00022777"/>
    </source>
</evidence>
<feature type="domain" description="PAS" evidence="8">
    <location>
        <begin position="161"/>
        <end position="222"/>
    </location>
</feature>
<dbReference type="GO" id="GO:0000155">
    <property type="term" value="F:phosphorelay sensor kinase activity"/>
    <property type="evidence" value="ECO:0007669"/>
    <property type="project" value="InterPro"/>
</dbReference>
<dbReference type="InterPro" id="IPR013656">
    <property type="entry name" value="PAS_4"/>
</dbReference>
<dbReference type="RefSeq" id="WP_245757963.1">
    <property type="nucleotide sequence ID" value="NZ_FOKW01000001.1"/>
</dbReference>
<evidence type="ECO:0000259" key="9">
    <source>
        <dbReference type="PROSITE" id="PS50113"/>
    </source>
</evidence>
<dbReference type="CDD" id="cd00082">
    <property type="entry name" value="HisKA"/>
    <property type="match status" value="1"/>
</dbReference>
<evidence type="ECO:0000313" key="11">
    <source>
        <dbReference type="Proteomes" id="UP000199161"/>
    </source>
</evidence>
<evidence type="ECO:0000256" key="4">
    <source>
        <dbReference type="ARBA" id="ARBA00022679"/>
    </source>
</evidence>
<dbReference type="PROSITE" id="PS50113">
    <property type="entry name" value="PAC"/>
    <property type="match status" value="3"/>
</dbReference>
<evidence type="ECO:0000259" key="8">
    <source>
        <dbReference type="PROSITE" id="PS50112"/>
    </source>
</evidence>
<feature type="domain" description="PAC" evidence="9">
    <location>
        <begin position="611"/>
        <end position="662"/>
    </location>
</feature>
<dbReference type="InterPro" id="IPR000014">
    <property type="entry name" value="PAS"/>
</dbReference>
<dbReference type="Pfam" id="PF08448">
    <property type="entry name" value="PAS_4"/>
    <property type="match status" value="1"/>
</dbReference>
<dbReference type="InterPro" id="IPR013767">
    <property type="entry name" value="PAS_fold"/>
</dbReference>
<dbReference type="InterPro" id="IPR036097">
    <property type="entry name" value="HisK_dim/P_sf"/>
</dbReference>
<dbReference type="Gene3D" id="1.10.287.130">
    <property type="match status" value="1"/>
</dbReference>
<sequence>MGGGSVETAARRDGAMDPVTVLVAAADPGRGRSVKGRLERAAESLTATVETGEGALAGIDSRGVDCVLCTERWVAAADNGDNGVRGDLEHVLDRDADRVTPPILCLGDGSTVSPRAALDAGLTDYVLEPSGGDPETPGTDRNALLARRLRNAGERHRAERAATEYRSIFEALPDAVVVHDAAGNYSHVNRRATELLGYDRERLLEETTVADVESKLGPDDLESELRGIDPGDTLTLEGRNRRADGTEMPVRVSVRRDGADDDRYIAVVRDVTELRDRERELERSLDLLEKTEELADAGGWELDLRTDDLRWTNGTRRIHAVDDEFEPTLERAIEFYHPDDRDRIDATIRAAITEGTSFDDTARILTADGTTKRIRLRGEAYCEDGRTVRLRGAIWDVTERHRQRQEIRASNAKLEALATAFPDVALVLDEEGRYLEVYASEESEARLIDAPEAMVGEPVEDILPRRQAETIREGVERAVETGATQTVEYRLEVPAGNRWFEGRIAPVGDRIGGSRAVVLVARDVTERKETAAELRQREAHLEQAQAVANIGSWHKDVPSDQIYWSDEVYEIFGLEREDGPIDHDRFMAHIHPDDRTFVDRKWEAAKRGDTYDVEHRIVTADGGTKWVRQKAELTFDDGQPVSAVGVVQDVTDRKEYERRLESQNERLEVFNRVIRHDLRNRMNVIEGYASMLEDRVDDENPFASRIRVAAEELLSVGEEIHRANRLVTDPGHDRRPVDLRAALENALDSLRERYEEFGCTMTAPESAWVRGADGIEVALENVLENAIEHNDAARPRVEIDVDVDPNADADGNGERDTDRDDAIEVTIADNGPGIPKRERELLTGRRERSQLEHTSGLGLWIATWVVSSLDGELELAEREGEQRGTVVRIRLPRTERRSAGGSPSDPDHEFGSGSKPTTNSTGNTNANAGIEPGPARPPRDG</sequence>
<evidence type="ECO:0000256" key="2">
    <source>
        <dbReference type="ARBA" id="ARBA00012438"/>
    </source>
</evidence>
<keyword evidence="4" id="KW-0808">Transferase</keyword>
<evidence type="ECO:0000259" key="7">
    <source>
        <dbReference type="PROSITE" id="PS50109"/>
    </source>
</evidence>
<dbReference type="Proteomes" id="UP000199161">
    <property type="component" value="Unassembled WGS sequence"/>
</dbReference>
<dbReference type="PANTHER" id="PTHR43304:SF1">
    <property type="entry name" value="PAC DOMAIN-CONTAINING PROTEIN"/>
    <property type="match status" value="1"/>
</dbReference>
<reference evidence="11" key="1">
    <citation type="submission" date="2016-10" db="EMBL/GenBank/DDBJ databases">
        <authorList>
            <person name="Varghese N."/>
            <person name="Submissions S."/>
        </authorList>
    </citation>
    <scope>NUCLEOTIDE SEQUENCE [LARGE SCALE GENOMIC DNA]</scope>
    <source>
        <strain evidence="11">DSM 13078</strain>
    </source>
</reference>
<dbReference type="NCBIfam" id="TIGR00229">
    <property type="entry name" value="sensory_box"/>
    <property type="match status" value="3"/>
</dbReference>
<feature type="region of interest" description="Disordered" evidence="6">
    <location>
        <begin position="890"/>
        <end position="941"/>
    </location>
</feature>
<feature type="domain" description="Histidine kinase" evidence="7">
    <location>
        <begin position="673"/>
        <end position="895"/>
    </location>
</feature>
<dbReference type="CDD" id="cd00075">
    <property type="entry name" value="HATPase"/>
    <property type="match status" value="1"/>
</dbReference>
<dbReference type="InterPro" id="IPR013655">
    <property type="entry name" value="PAS_fold_3"/>
</dbReference>
<keyword evidence="3" id="KW-0597">Phosphoprotein</keyword>
<dbReference type="SMART" id="SM00387">
    <property type="entry name" value="HATPase_c"/>
    <property type="match status" value="1"/>
</dbReference>
<dbReference type="PROSITE" id="PS50109">
    <property type="entry name" value="HIS_KIN"/>
    <property type="match status" value="1"/>
</dbReference>
<dbReference type="SMART" id="SM00086">
    <property type="entry name" value="PAC"/>
    <property type="match status" value="4"/>
</dbReference>
<dbReference type="InterPro" id="IPR005467">
    <property type="entry name" value="His_kinase_dom"/>
</dbReference>
<feature type="region of interest" description="Disordered" evidence="6">
    <location>
        <begin position="802"/>
        <end position="821"/>
    </location>
</feature>
<evidence type="ECO:0000256" key="3">
    <source>
        <dbReference type="ARBA" id="ARBA00022553"/>
    </source>
</evidence>
<dbReference type="GO" id="GO:0006355">
    <property type="term" value="P:regulation of DNA-templated transcription"/>
    <property type="evidence" value="ECO:0007669"/>
    <property type="project" value="InterPro"/>
</dbReference>
<evidence type="ECO:0000256" key="1">
    <source>
        <dbReference type="ARBA" id="ARBA00000085"/>
    </source>
</evidence>
<name>A0A1I1DQH1_NATHA</name>
<dbReference type="SUPFAM" id="SSF55874">
    <property type="entry name" value="ATPase domain of HSP90 chaperone/DNA topoisomerase II/histidine kinase"/>
    <property type="match status" value="1"/>
</dbReference>
<accession>A0A1I1DQH1</accession>
<organism evidence="10 11">
    <name type="scientific">Natronobacterium haloterrestre</name>
    <name type="common">Halobiforma haloterrestris</name>
    <dbReference type="NCBI Taxonomy" id="148448"/>
    <lineage>
        <taxon>Archaea</taxon>
        <taxon>Methanobacteriati</taxon>
        <taxon>Methanobacteriota</taxon>
        <taxon>Stenosarchaea group</taxon>
        <taxon>Halobacteria</taxon>
        <taxon>Halobacteriales</taxon>
        <taxon>Natrialbaceae</taxon>
        <taxon>Natronobacterium</taxon>
    </lineage>
</organism>
<dbReference type="InterPro" id="IPR035965">
    <property type="entry name" value="PAS-like_dom_sf"/>
</dbReference>
<comment type="catalytic activity">
    <reaction evidence="1">
        <text>ATP + protein L-histidine = ADP + protein N-phospho-L-histidine.</text>
        <dbReference type="EC" id="2.7.13.3"/>
    </reaction>
</comment>
<dbReference type="EMBL" id="FOKW01000001">
    <property type="protein sequence ID" value="SFB74950.1"/>
    <property type="molecule type" value="Genomic_DNA"/>
</dbReference>
<feature type="domain" description="PAC" evidence="9">
    <location>
        <begin position="234"/>
        <end position="283"/>
    </location>
</feature>
<dbReference type="InterPro" id="IPR036890">
    <property type="entry name" value="HATPase_C_sf"/>
</dbReference>
<dbReference type="InterPro" id="IPR003661">
    <property type="entry name" value="HisK_dim/P_dom"/>
</dbReference>
<dbReference type="CDD" id="cd00130">
    <property type="entry name" value="PAS"/>
    <property type="match status" value="4"/>
</dbReference>
<dbReference type="Gene3D" id="2.10.70.100">
    <property type="match status" value="2"/>
</dbReference>
<keyword evidence="11" id="KW-1185">Reference proteome</keyword>
<dbReference type="PRINTS" id="PR00344">
    <property type="entry name" value="BCTRLSENSOR"/>
</dbReference>
<gene>
    <name evidence="10" type="ORF">SAMN05444422_101706</name>
</gene>
<dbReference type="InterPro" id="IPR001610">
    <property type="entry name" value="PAC"/>
</dbReference>
<dbReference type="Gene3D" id="3.30.565.10">
    <property type="entry name" value="Histidine kinase-like ATPase, C-terminal domain"/>
    <property type="match status" value="1"/>
</dbReference>
<dbReference type="PROSITE" id="PS50112">
    <property type="entry name" value="PAS"/>
    <property type="match status" value="1"/>
</dbReference>
<dbReference type="Pfam" id="PF08447">
    <property type="entry name" value="PAS_3"/>
    <property type="match status" value="2"/>
</dbReference>
<dbReference type="SUPFAM" id="SSF47384">
    <property type="entry name" value="Homodimeric domain of signal transducing histidine kinase"/>
    <property type="match status" value="1"/>
</dbReference>
<dbReference type="InterPro" id="IPR004358">
    <property type="entry name" value="Sig_transdc_His_kin-like_C"/>
</dbReference>
<keyword evidence="5" id="KW-0418">Kinase</keyword>
<dbReference type="AlphaFoldDB" id="A0A1I1DQH1"/>
<feature type="domain" description="PAC" evidence="9">
    <location>
        <begin position="485"/>
        <end position="536"/>
    </location>
</feature>
<dbReference type="EC" id="2.7.13.3" evidence="2"/>
<evidence type="ECO:0000313" key="10">
    <source>
        <dbReference type="EMBL" id="SFB74950.1"/>
    </source>
</evidence>
<evidence type="ECO:0000256" key="6">
    <source>
        <dbReference type="SAM" id="MobiDB-lite"/>
    </source>
</evidence>
<dbReference type="SMART" id="SM00091">
    <property type="entry name" value="PAS"/>
    <property type="match status" value="3"/>
</dbReference>
<proteinExistence type="predicted"/>
<dbReference type="PANTHER" id="PTHR43304">
    <property type="entry name" value="PHYTOCHROME-LIKE PROTEIN CPH1"/>
    <property type="match status" value="1"/>
</dbReference>